<accession>A0A1R4GPC3</accession>
<dbReference type="SUPFAM" id="SSF53474">
    <property type="entry name" value="alpha/beta-Hydrolases"/>
    <property type="match status" value="1"/>
</dbReference>
<dbReference type="Gene3D" id="3.40.50.1820">
    <property type="entry name" value="alpha/beta hydrolase"/>
    <property type="match status" value="1"/>
</dbReference>
<dbReference type="PANTHER" id="PTHR43358:SF4">
    <property type="entry name" value="ALPHA_BETA HYDROLASE FOLD-1 DOMAIN-CONTAINING PROTEIN"/>
    <property type="match status" value="1"/>
</dbReference>
<gene>
    <name evidence="2" type="ORF">FM101_12230</name>
</gene>
<dbReference type="AlphaFoldDB" id="A0A1R4GPC3"/>
<feature type="domain" description="AB hydrolase-1" evidence="1">
    <location>
        <begin position="202"/>
        <end position="356"/>
    </location>
</feature>
<sequence length="414" mass="44580">MREYTRTADPATPQAPMMRWAVLGAGVGVAAGSLLAASASALAGYFARQVVLPVRKTEDLAILAVVRGDEGLEVILPATAETTDPGTYSLYFDAGRGHARIGEILSFTPAEGTIARRVERVYSGNLETAVRGWWSGAVYATPEDAGFAAESVDIPTAVGAAPAWLVPGTDRADTWAIMVHGRGAARTEGLRALSTTAGLGMSSLLLSYRNDGVAPFASDQRYGLGSTEWEDVEAGIDFALQNGAHNVILMGWSMGGAISLQVADKSRYKRHIQALVLDGPVVNWIDVLRHHAKVNRIPEAVGRLGQWMLSNRAGRTITGLAAPLDLKELNWIAKADQLRVPTLILHSEDDDFVPVGASAQLAELNPEMVTFERFTVAAHTREWNVDPERWEQVVTSWLARIIVAPKPGGGRRSR</sequence>
<dbReference type="EMBL" id="FUHW01000038">
    <property type="protein sequence ID" value="SJM70041.1"/>
    <property type="molecule type" value="Genomic_DNA"/>
</dbReference>
<organism evidence="2 3">
    <name type="scientific">Arthrobacter rhombi</name>
    <dbReference type="NCBI Taxonomy" id="71253"/>
    <lineage>
        <taxon>Bacteria</taxon>
        <taxon>Bacillati</taxon>
        <taxon>Actinomycetota</taxon>
        <taxon>Actinomycetes</taxon>
        <taxon>Micrococcales</taxon>
        <taxon>Micrococcaceae</taxon>
        <taxon>Arthrobacter</taxon>
    </lineage>
</organism>
<name>A0A1R4GPC3_9MICC</name>
<dbReference type="InterPro" id="IPR052920">
    <property type="entry name" value="DNA-binding_regulatory"/>
</dbReference>
<evidence type="ECO:0000259" key="1">
    <source>
        <dbReference type="Pfam" id="PF12697"/>
    </source>
</evidence>
<protein>
    <submittedName>
        <fullName evidence="2">Secreted protein</fullName>
    </submittedName>
</protein>
<reference evidence="2 3" key="1">
    <citation type="submission" date="2017-02" db="EMBL/GenBank/DDBJ databases">
        <authorList>
            <person name="Peterson S.W."/>
        </authorList>
    </citation>
    <scope>NUCLEOTIDE SEQUENCE [LARGE SCALE GENOMIC DNA]</scope>
    <source>
        <strain evidence="2 3">B Ar 00.02</strain>
    </source>
</reference>
<dbReference type="InterPro" id="IPR000073">
    <property type="entry name" value="AB_hydrolase_1"/>
</dbReference>
<evidence type="ECO:0000313" key="2">
    <source>
        <dbReference type="EMBL" id="SJM70041.1"/>
    </source>
</evidence>
<dbReference type="Proteomes" id="UP000195913">
    <property type="component" value="Unassembled WGS sequence"/>
</dbReference>
<keyword evidence="3" id="KW-1185">Reference proteome</keyword>
<evidence type="ECO:0000313" key="3">
    <source>
        <dbReference type="Proteomes" id="UP000195913"/>
    </source>
</evidence>
<dbReference type="Pfam" id="PF12697">
    <property type="entry name" value="Abhydrolase_6"/>
    <property type="match status" value="1"/>
</dbReference>
<dbReference type="RefSeq" id="WP_086999931.1">
    <property type="nucleotide sequence ID" value="NZ_FUHW01000038.1"/>
</dbReference>
<dbReference type="PANTHER" id="PTHR43358">
    <property type="entry name" value="ALPHA/BETA-HYDROLASE"/>
    <property type="match status" value="1"/>
</dbReference>
<dbReference type="GO" id="GO:0003824">
    <property type="term" value="F:catalytic activity"/>
    <property type="evidence" value="ECO:0007669"/>
    <property type="project" value="UniProtKB-ARBA"/>
</dbReference>
<proteinExistence type="predicted"/>
<dbReference type="InterPro" id="IPR029058">
    <property type="entry name" value="AB_hydrolase_fold"/>
</dbReference>